<dbReference type="AlphaFoldDB" id="X1AGM6"/>
<gene>
    <name evidence="1" type="ORF">S01H4_31615</name>
</gene>
<accession>X1AGM6</accession>
<proteinExistence type="predicted"/>
<protein>
    <submittedName>
        <fullName evidence="1">Uncharacterized protein</fullName>
    </submittedName>
</protein>
<sequence length="48" mass="5647">MTFEINLIQEVDQKQFNYHVKNLHGEKINSIIPYKGKITIKGDLTEEE</sequence>
<reference evidence="1" key="1">
    <citation type="journal article" date="2014" name="Front. Microbiol.">
        <title>High frequency of phylogenetically diverse reductive dehalogenase-homologous genes in deep subseafloor sedimentary metagenomes.</title>
        <authorList>
            <person name="Kawai M."/>
            <person name="Futagami T."/>
            <person name="Toyoda A."/>
            <person name="Takaki Y."/>
            <person name="Nishi S."/>
            <person name="Hori S."/>
            <person name="Arai W."/>
            <person name="Tsubouchi T."/>
            <person name="Morono Y."/>
            <person name="Uchiyama I."/>
            <person name="Ito T."/>
            <person name="Fujiyama A."/>
            <person name="Inagaki F."/>
            <person name="Takami H."/>
        </authorList>
    </citation>
    <scope>NUCLEOTIDE SEQUENCE</scope>
    <source>
        <strain evidence="1">Expedition CK06-06</strain>
    </source>
</reference>
<comment type="caution">
    <text evidence="1">The sequence shown here is derived from an EMBL/GenBank/DDBJ whole genome shotgun (WGS) entry which is preliminary data.</text>
</comment>
<organism evidence="1">
    <name type="scientific">marine sediment metagenome</name>
    <dbReference type="NCBI Taxonomy" id="412755"/>
    <lineage>
        <taxon>unclassified sequences</taxon>
        <taxon>metagenomes</taxon>
        <taxon>ecological metagenomes</taxon>
    </lineage>
</organism>
<dbReference type="EMBL" id="BART01016440">
    <property type="protein sequence ID" value="GAG81740.1"/>
    <property type="molecule type" value="Genomic_DNA"/>
</dbReference>
<name>X1AGM6_9ZZZZ</name>
<evidence type="ECO:0000313" key="1">
    <source>
        <dbReference type="EMBL" id="GAG81740.1"/>
    </source>
</evidence>
<feature type="non-terminal residue" evidence="1">
    <location>
        <position position="48"/>
    </location>
</feature>